<evidence type="ECO:0000313" key="3">
    <source>
        <dbReference type="Proteomes" id="UP001159363"/>
    </source>
</evidence>
<dbReference type="InterPro" id="IPR029526">
    <property type="entry name" value="PGBD"/>
</dbReference>
<dbReference type="Pfam" id="PF13843">
    <property type="entry name" value="DDE_Tnp_1_7"/>
    <property type="match status" value="1"/>
</dbReference>
<keyword evidence="3" id="KW-1185">Reference proteome</keyword>
<dbReference type="PANTHER" id="PTHR46599:SF3">
    <property type="entry name" value="PIGGYBAC TRANSPOSABLE ELEMENT-DERIVED PROTEIN 4"/>
    <property type="match status" value="1"/>
</dbReference>
<evidence type="ECO:0000259" key="1">
    <source>
        <dbReference type="Pfam" id="PF13843"/>
    </source>
</evidence>
<comment type="caution">
    <text evidence="2">The sequence shown here is derived from an EMBL/GenBank/DDBJ whole genome shotgun (WGS) entry which is preliminary data.</text>
</comment>
<reference evidence="2 3" key="1">
    <citation type="submission" date="2023-02" db="EMBL/GenBank/DDBJ databases">
        <title>LHISI_Scaffold_Assembly.</title>
        <authorList>
            <person name="Stuart O.P."/>
            <person name="Cleave R."/>
            <person name="Magrath M.J.L."/>
            <person name="Mikheyev A.S."/>
        </authorList>
    </citation>
    <scope>NUCLEOTIDE SEQUENCE [LARGE SCALE GENOMIC DNA]</scope>
    <source>
        <strain evidence="2">Daus_M_001</strain>
        <tissue evidence="2">Leg muscle</tissue>
    </source>
</reference>
<accession>A0ABQ9I816</accession>
<dbReference type="Proteomes" id="UP001159363">
    <property type="component" value="Chromosome 2"/>
</dbReference>
<sequence length="88" mass="10041">MFSVKGRITAVKWQDSKPVTVLSTATSPKDTTTSHEKNKDRTKTTMYNALMGGVDLFDQLREQYAVGSRSLKWVHRIFYFLLDLAVVN</sequence>
<dbReference type="PANTHER" id="PTHR46599">
    <property type="entry name" value="PIGGYBAC TRANSPOSABLE ELEMENT-DERIVED PROTEIN 4"/>
    <property type="match status" value="1"/>
</dbReference>
<organism evidence="2 3">
    <name type="scientific">Dryococelus australis</name>
    <dbReference type="NCBI Taxonomy" id="614101"/>
    <lineage>
        <taxon>Eukaryota</taxon>
        <taxon>Metazoa</taxon>
        <taxon>Ecdysozoa</taxon>
        <taxon>Arthropoda</taxon>
        <taxon>Hexapoda</taxon>
        <taxon>Insecta</taxon>
        <taxon>Pterygota</taxon>
        <taxon>Neoptera</taxon>
        <taxon>Polyneoptera</taxon>
        <taxon>Phasmatodea</taxon>
        <taxon>Verophasmatodea</taxon>
        <taxon>Anareolatae</taxon>
        <taxon>Phasmatidae</taxon>
        <taxon>Eurycanthinae</taxon>
        <taxon>Dryococelus</taxon>
    </lineage>
</organism>
<dbReference type="EMBL" id="JARBHB010000002">
    <property type="protein sequence ID" value="KAJ8892798.1"/>
    <property type="molecule type" value="Genomic_DNA"/>
</dbReference>
<evidence type="ECO:0000313" key="2">
    <source>
        <dbReference type="EMBL" id="KAJ8892798.1"/>
    </source>
</evidence>
<proteinExistence type="predicted"/>
<gene>
    <name evidence="2" type="ORF">PR048_005379</name>
</gene>
<feature type="domain" description="PiggyBac transposable element-derived protein" evidence="1">
    <location>
        <begin position="5"/>
        <end position="88"/>
    </location>
</feature>
<protein>
    <recommendedName>
        <fullName evidence="1">PiggyBac transposable element-derived protein domain-containing protein</fullName>
    </recommendedName>
</protein>
<name>A0ABQ9I816_9NEOP</name>